<reference evidence="4" key="1">
    <citation type="submission" date="2018-05" db="EMBL/GenBank/DDBJ databases">
        <authorList>
            <person name="Lanie J.A."/>
            <person name="Ng W.-L."/>
            <person name="Kazmierczak K.M."/>
            <person name="Andrzejewski T.M."/>
            <person name="Davidsen T.M."/>
            <person name="Wayne K.J."/>
            <person name="Tettelin H."/>
            <person name="Glass J.I."/>
            <person name="Rusch D."/>
            <person name="Podicherti R."/>
            <person name="Tsui H.-C.T."/>
            <person name="Winkler M.E."/>
        </authorList>
    </citation>
    <scope>NUCLEOTIDE SEQUENCE</scope>
</reference>
<dbReference type="InterPro" id="IPR036643">
    <property type="entry name" value="RNApol_insert_sf"/>
</dbReference>
<dbReference type="SUPFAM" id="SSF55257">
    <property type="entry name" value="RBP11-like subunits of RNA polymerase"/>
    <property type="match status" value="1"/>
</dbReference>
<evidence type="ECO:0000313" key="4">
    <source>
        <dbReference type="EMBL" id="SVB62559.1"/>
    </source>
</evidence>
<feature type="non-terminal residue" evidence="4">
    <location>
        <position position="86"/>
    </location>
</feature>
<dbReference type="InterPro" id="IPR011263">
    <property type="entry name" value="DNA-dir_RNA_pol_RpoA/D/Rpb3"/>
</dbReference>
<dbReference type="GO" id="GO:0006351">
    <property type="term" value="P:DNA-templated transcription"/>
    <property type="evidence" value="ECO:0007669"/>
    <property type="project" value="InterPro"/>
</dbReference>
<evidence type="ECO:0000259" key="3">
    <source>
        <dbReference type="Pfam" id="PF01193"/>
    </source>
</evidence>
<dbReference type="GO" id="GO:0000428">
    <property type="term" value="C:DNA-directed RNA polymerase complex"/>
    <property type="evidence" value="ECO:0007669"/>
    <property type="project" value="UniProtKB-KW"/>
</dbReference>
<sequence length="86" mass="9369">MSNAMDLKLNVDTISSTDTYGKFIFQPLDRGFGITLGNALRRVLLTSIPGAAITNVKMDGVLHEFSTIKGIKEDVADIIMNLKGVR</sequence>
<dbReference type="InterPro" id="IPR036603">
    <property type="entry name" value="RBP11-like"/>
</dbReference>
<dbReference type="GO" id="GO:0003899">
    <property type="term" value="F:DNA-directed RNA polymerase activity"/>
    <property type="evidence" value="ECO:0007669"/>
    <property type="project" value="InterPro"/>
</dbReference>
<organism evidence="4">
    <name type="scientific">marine metagenome</name>
    <dbReference type="NCBI Taxonomy" id="408172"/>
    <lineage>
        <taxon>unclassified sequences</taxon>
        <taxon>metagenomes</taxon>
        <taxon>ecological metagenomes</taxon>
    </lineage>
</organism>
<keyword evidence="1" id="KW-0240">DNA-directed RNA polymerase</keyword>
<accession>A0A382FIR6</accession>
<dbReference type="EMBL" id="UINC01050050">
    <property type="protein sequence ID" value="SVB62559.1"/>
    <property type="molecule type" value="Genomic_DNA"/>
</dbReference>
<feature type="domain" description="DNA-directed RNA polymerase RpoA/D/Rpb3-type" evidence="3">
    <location>
        <begin position="27"/>
        <end position="63"/>
    </location>
</feature>
<proteinExistence type="predicted"/>
<evidence type="ECO:0000256" key="2">
    <source>
        <dbReference type="ARBA" id="ARBA00023163"/>
    </source>
</evidence>
<dbReference type="AlphaFoldDB" id="A0A382FIR6"/>
<dbReference type="SUPFAM" id="SSF56553">
    <property type="entry name" value="Insert subdomain of RNA polymerase alpha subunit"/>
    <property type="match status" value="1"/>
</dbReference>
<evidence type="ECO:0000256" key="1">
    <source>
        <dbReference type="ARBA" id="ARBA00022478"/>
    </source>
</evidence>
<dbReference type="GO" id="GO:0046983">
    <property type="term" value="F:protein dimerization activity"/>
    <property type="evidence" value="ECO:0007669"/>
    <property type="project" value="InterPro"/>
</dbReference>
<protein>
    <recommendedName>
        <fullName evidence="3">DNA-directed RNA polymerase RpoA/D/Rpb3-type domain-containing protein</fullName>
    </recommendedName>
</protein>
<dbReference type="Pfam" id="PF01193">
    <property type="entry name" value="RNA_pol_L"/>
    <property type="match status" value="1"/>
</dbReference>
<name>A0A382FIR6_9ZZZZ</name>
<gene>
    <name evidence="4" type="ORF">METZ01_LOCUS215413</name>
</gene>
<keyword evidence="2" id="KW-0804">Transcription</keyword>
<dbReference type="Gene3D" id="3.30.1360.10">
    <property type="entry name" value="RNA polymerase, RBP11-like subunit"/>
    <property type="match status" value="1"/>
</dbReference>